<evidence type="ECO:0000256" key="5">
    <source>
        <dbReference type="ARBA" id="ARBA00022679"/>
    </source>
</evidence>
<sequence>MTAATDGERMDAVRRAPVAVVVPAKDEAARIGVTVRALRGLQGVAAVVVVDDGSSDRTASLASSAGAEVVRLERSYGKADSLMSGLGRVAGLQRVGRLSPDAVVLLADADLETSAGDLGVLVDPVARGEADLTIAAPPSRETEGGGLGLVIGLARRGVEELTGVVVAHPLSGLRCLSPAAVTAATPFARGWGVEVGMTVDVLDAGLVVREVPCDLRRRVTGGDWRAQVHRAAQYRDIALALGVRRLRRRLGPT</sequence>
<comment type="catalytic activity">
    <reaction evidence="10">
        <text>an NDP-alpha-D-glucose + (2R)-3-phosphoglycerate = (2R)-2-O-(alpha-D-glucopyranosyl)-3-phospho-glycerate + a ribonucleoside 5'-diphosphate + H(+)</text>
        <dbReference type="Rhea" id="RHEA:47244"/>
        <dbReference type="ChEBI" id="CHEBI:15378"/>
        <dbReference type="ChEBI" id="CHEBI:57930"/>
        <dbReference type="ChEBI" id="CHEBI:58272"/>
        <dbReference type="ChEBI" id="CHEBI:62600"/>
        <dbReference type="ChEBI" id="CHEBI:76533"/>
        <dbReference type="EC" id="2.4.1.266"/>
    </reaction>
    <physiologicalReaction direction="left-to-right" evidence="10">
        <dbReference type="Rhea" id="RHEA:47245"/>
    </physiologicalReaction>
</comment>
<name>A0A495Y4T0_9MICO</name>
<keyword evidence="13" id="KW-1185">Reference proteome</keyword>
<comment type="caution">
    <text evidence="12">The sequence shown here is derived from an EMBL/GenBank/DDBJ whole genome shotgun (WGS) entry which is preliminary data.</text>
</comment>
<comment type="catalytic activity">
    <reaction evidence="9">
        <text>(2R)-3-phosphoglycerate + UDP-alpha-D-glucose = (2R)-2-O-(alpha-D-glucopyranosyl)-3-phospho-glycerate + UDP + H(+)</text>
        <dbReference type="Rhea" id="RHEA:31319"/>
        <dbReference type="ChEBI" id="CHEBI:15378"/>
        <dbReference type="ChEBI" id="CHEBI:58223"/>
        <dbReference type="ChEBI" id="CHEBI:58272"/>
        <dbReference type="ChEBI" id="CHEBI:58885"/>
        <dbReference type="ChEBI" id="CHEBI:62600"/>
        <dbReference type="EC" id="2.4.1.266"/>
    </reaction>
    <physiologicalReaction direction="left-to-right" evidence="9">
        <dbReference type="Rhea" id="RHEA:31320"/>
    </physiologicalReaction>
</comment>
<gene>
    <name evidence="12" type="ORF">DFJ68_3396</name>
</gene>
<feature type="domain" description="Glycosyltransferase 2-like" evidence="11">
    <location>
        <begin position="20"/>
        <end position="146"/>
    </location>
</feature>
<evidence type="ECO:0000256" key="2">
    <source>
        <dbReference type="ARBA" id="ARBA00001946"/>
    </source>
</evidence>
<dbReference type="PANTHER" id="PTHR48090:SF10">
    <property type="entry name" value="GLUCOSYL-3-PHOSPHOGLYCERATE SYNTHASE"/>
    <property type="match status" value="1"/>
</dbReference>
<dbReference type="EC" id="2.4.1.266" evidence="7"/>
<dbReference type="Pfam" id="PF00535">
    <property type="entry name" value="Glycos_transf_2"/>
    <property type="match status" value="1"/>
</dbReference>
<evidence type="ECO:0000256" key="6">
    <source>
        <dbReference type="ARBA" id="ARBA00022842"/>
    </source>
</evidence>
<evidence type="ECO:0000256" key="1">
    <source>
        <dbReference type="ARBA" id="ARBA00001936"/>
    </source>
</evidence>
<dbReference type="Proteomes" id="UP000278440">
    <property type="component" value="Unassembled WGS sequence"/>
</dbReference>
<comment type="cofactor">
    <cofactor evidence="2">
        <name>Mg(2+)</name>
        <dbReference type="ChEBI" id="CHEBI:18420"/>
    </cofactor>
</comment>
<organism evidence="12 13">
    <name type="scientific">Terracoccus luteus</name>
    <dbReference type="NCBI Taxonomy" id="53356"/>
    <lineage>
        <taxon>Bacteria</taxon>
        <taxon>Bacillati</taxon>
        <taxon>Actinomycetota</taxon>
        <taxon>Actinomycetes</taxon>
        <taxon>Micrococcales</taxon>
        <taxon>Intrasporangiaceae</taxon>
        <taxon>Terracoccus</taxon>
    </lineage>
</organism>
<keyword evidence="4" id="KW-0328">Glycosyltransferase</keyword>
<comment type="similarity">
    <text evidence="3">Belongs to the glycosyltransferase 2 family.</text>
</comment>
<evidence type="ECO:0000256" key="3">
    <source>
        <dbReference type="ARBA" id="ARBA00006739"/>
    </source>
</evidence>
<evidence type="ECO:0000313" key="13">
    <source>
        <dbReference type="Proteomes" id="UP000278440"/>
    </source>
</evidence>
<dbReference type="InterPro" id="IPR050256">
    <property type="entry name" value="Glycosyltransferase_2"/>
</dbReference>
<protein>
    <recommendedName>
        <fullName evidence="8">Glucosyl-3-phosphoglycerate synthase</fullName>
        <ecNumber evidence="7">2.4.1.266</ecNumber>
    </recommendedName>
</protein>
<reference evidence="12 13" key="1">
    <citation type="submission" date="2018-10" db="EMBL/GenBank/DDBJ databases">
        <title>Sequencing the genomes of 1000 actinobacteria strains.</title>
        <authorList>
            <person name="Klenk H.-P."/>
        </authorList>
    </citation>
    <scope>NUCLEOTIDE SEQUENCE [LARGE SCALE GENOMIC DNA]</scope>
    <source>
        <strain evidence="12 13">DSM 44267</strain>
    </source>
</reference>
<keyword evidence="6" id="KW-0460">Magnesium</keyword>
<dbReference type="EMBL" id="RBXT01000001">
    <property type="protein sequence ID" value="RKT79918.1"/>
    <property type="molecule type" value="Genomic_DNA"/>
</dbReference>
<evidence type="ECO:0000256" key="4">
    <source>
        <dbReference type="ARBA" id="ARBA00022676"/>
    </source>
</evidence>
<evidence type="ECO:0000256" key="7">
    <source>
        <dbReference type="ARBA" id="ARBA00039022"/>
    </source>
</evidence>
<dbReference type="SUPFAM" id="SSF53448">
    <property type="entry name" value="Nucleotide-diphospho-sugar transferases"/>
    <property type="match status" value="1"/>
</dbReference>
<evidence type="ECO:0000313" key="12">
    <source>
        <dbReference type="EMBL" id="RKT79918.1"/>
    </source>
</evidence>
<dbReference type="Gene3D" id="3.90.550.10">
    <property type="entry name" value="Spore Coat Polysaccharide Biosynthesis Protein SpsA, Chain A"/>
    <property type="match status" value="1"/>
</dbReference>
<evidence type="ECO:0000256" key="9">
    <source>
        <dbReference type="ARBA" id="ARBA00048689"/>
    </source>
</evidence>
<dbReference type="InterPro" id="IPR001173">
    <property type="entry name" value="Glyco_trans_2-like"/>
</dbReference>
<keyword evidence="5 12" id="KW-0808">Transferase</keyword>
<dbReference type="AlphaFoldDB" id="A0A495Y4T0"/>
<dbReference type="GO" id="GO:0016757">
    <property type="term" value="F:glycosyltransferase activity"/>
    <property type="evidence" value="ECO:0007669"/>
    <property type="project" value="UniProtKB-KW"/>
</dbReference>
<dbReference type="PANTHER" id="PTHR48090">
    <property type="entry name" value="UNDECAPRENYL-PHOSPHATE 4-DEOXY-4-FORMAMIDO-L-ARABINOSE TRANSFERASE-RELATED"/>
    <property type="match status" value="1"/>
</dbReference>
<comment type="cofactor">
    <cofactor evidence="1">
        <name>Mn(2+)</name>
        <dbReference type="ChEBI" id="CHEBI:29035"/>
    </cofactor>
</comment>
<proteinExistence type="inferred from homology"/>
<evidence type="ECO:0000259" key="11">
    <source>
        <dbReference type="Pfam" id="PF00535"/>
    </source>
</evidence>
<evidence type="ECO:0000256" key="8">
    <source>
        <dbReference type="ARBA" id="ARBA00040894"/>
    </source>
</evidence>
<accession>A0A495Y4T0</accession>
<evidence type="ECO:0000256" key="10">
    <source>
        <dbReference type="ARBA" id="ARBA00048997"/>
    </source>
</evidence>
<dbReference type="InterPro" id="IPR029044">
    <property type="entry name" value="Nucleotide-diphossugar_trans"/>
</dbReference>